<dbReference type="Proteomes" id="UP000291758">
    <property type="component" value="Chromosome"/>
</dbReference>
<reference evidence="2 3" key="1">
    <citation type="submission" date="2019-01" db="EMBL/GenBank/DDBJ databases">
        <title>Genome sequencing of strain 2JSPR-7.</title>
        <authorList>
            <person name="Heo J."/>
            <person name="Kim S.-J."/>
            <person name="Kim J.-S."/>
            <person name="Hong S.-B."/>
            <person name="Kwon S.-W."/>
        </authorList>
    </citation>
    <scope>NUCLEOTIDE SEQUENCE [LARGE SCALE GENOMIC DNA]</scope>
    <source>
        <strain evidence="2 3">2JSPR-7</strain>
    </source>
</reference>
<dbReference type="RefSeq" id="WP_129204060.1">
    <property type="nucleotide sequence ID" value="NZ_CP035495.1"/>
</dbReference>
<dbReference type="KEGG" id="xyl:ET495_08000"/>
<feature type="compositionally biased region" description="Gly residues" evidence="1">
    <location>
        <begin position="321"/>
        <end position="330"/>
    </location>
</feature>
<accession>A0A4P6EKH1</accession>
<dbReference type="Pfam" id="PF12836">
    <property type="entry name" value="HHH_3"/>
    <property type="match status" value="1"/>
</dbReference>
<dbReference type="AlphaFoldDB" id="A0A4P6EKH1"/>
<sequence length="330" mass="33526">MAGASQCVAARSGSRDGDVLLRRVLVHSDPCRDCALLGHCRGGVCGVGVLFLRVCDDAHRRRERGGRATCLAGLRAVRYLARHDHLRHLAQPGVSAVAVSPGQDAGLVRAARDGRADARPGVPGIPVPAGPLDDGPAHRGPGQLGPQPFFASPGGVPPAHVPPQGFPPAYPAPGHLVPGYTAPGSGAPGYGPSTSPPFGIDGSQYYAPATPAAEVQPPPQGSQPGVVRAAGGRVDVNNAVPDQLAAALGGDGALASRIVAARDAHGGFASLDDMVSAARLAPHEFVRVRDVVVFEPRTPTGSQAELDAPGMGAPVHEPFEGSGGGRVLDY</sequence>
<name>A0A4P6EKH1_9MICO</name>
<evidence type="ECO:0000313" key="2">
    <source>
        <dbReference type="EMBL" id="QAY63190.1"/>
    </source>
</evidence>
<dbReference type="SUPFAM" id="SSF47781">
    <property type="entry name" value="RuvA domain 2-like"/>
    <property type="match status" value="1"/>
</dbReference>
<gene>
    <name evidence="2" type="ORF">ET495_08000</name>
</gene>
<dbReference type="InterPro" id="IPR010994">
    <property type="entry name" value="RuvA_2-like"/>
</dbReference>
<evidence type="ECO:0000256" key="1">
    <source>
        <dbReference type="SAM" id="MobiDB-lite"/>
    </source>
</evidence>
<organism evidence="2 3">
    <name type="scientific">Xylanimonas allomyrinae</name>
    <dbReference type="NCBI Taxonomy" id="2509459"/>
    <lineage>
        <taxon>Bacteria</taxon>
        <taxon>Bacillati</taxon>
        <taxon>Actinomycetota</taxon>
        <taxon>Actinomycetes</taxon>
        <taxon>Micrococcales</taxon>
        <taxon>Promicromonosporaceae</taxon>
        <taxon>Xylanimonas</taxon>
    </lineage>
</organism>
<keyword evidence="3" id="KW-1185">Reference proteome</keyword>
<evidence type="ECO:0000313" key="3">
    <source>
        <dbReference type="Proteomes" id="UP000291758"/>
    </source>
</evidence>
<feature type="region of interest" description="Disordered" evidence="1">
    <location>
        <begin position="300"/>
        <end position="330"/>
    </location>
</feature>
<evidence type="ECO:0008006" key="4">
    <source>
        <dbReference type="Google" id="ProtNLM"/>
    </source>
</evidence>
<dbReference type="EMBL" id="CP035495">
    <property type="protein sequence ID" value="QAY63190.1"/>
    <property type="molecule type" value="Genomic_DNA"/>
</dbReference>
<protein>
    <recommendedName>
        <fullName evidence="4">Helix-hairpin-helix domain-containing protein</fullName>
    </recommendedName>
</protein>
<proteinExistence type="predicted"/>